<reference evidence="2 3" key="1">
    <citation type="submission" date="2024-09" db="EMBL/GenBank/DDBJ databases">
        <title>Laminarin stimulates single cell rates of sulfate reduction while oxygen inhibits transcriptomic activity in coastal marine sediment.</title>
        <authorList>
            <person name="Lindsay M."/>
            <person name="Orcutt B."/>
            <person name="Emerson D."/>
            <person name="Stepanauskas R."/>
            <person name="D'Angelo T."/>
        </authorList>
    </citation>
    <scope>NUCLEOTIDE SEQUENCE [LARGE SCALE GENOMIC DNA]</scope>
    <source>
        <strain evidence="2">SAG AM-311-K15</strain>
    </source>
</reference>
<name>A0ABV6Z203_UNCC1</name>
<keyword evidence="1" id="KW-0812">Transmembrane</keyword>
<sequence>MESFTYVNIFEMKGVEYLLVLFFLALLIFLVRYFGPSPGDKGDKERII</sequence>
<dbReference type="Proteomes" id="UP001594351">
    <property type="component" value="Unassembled WGS sequence"/>
</dbReference>
<dbReference type="EMBL" id="JBHPBY010000319">
    <property type="protein sequence ID" value="MFC1852488.1"/>
    <property type="molecule type" value="Genomic_DNA"/>
</dbReference>
<proteinExistence type="predicted"/>
<evidence type="ECO:0000313" key="2">
    <source>
        <dbReference type="EMBL" id="MFC1852488.1"/>
    </source>
</evidence>
<organism evidence="2 3">
    <name type="scientific">candidate division CSSED10-310 bacterium</name>
    <dbReference type="NCBI Taxonomy" id="2855610"/>
    <lineage>
        <taxon>Bacteria</taxon>
        <taxon>Bacteria division CSSED10-310</taxon>
    </lineage>
</organism>
<keyword evidence="1" id="KW-0472">Membrane</keyword>
<accession>A0ABV6Z203</accession>
<evidence type="ECO:0000313" key="3">
    <source>
        <dbReference type="Proteomes" id="UP001594351"/>
    </source>
</evidence>
<keyword evidence="1" id="KW-1133">Transmembrane helix</keyword>
<keyword evidence="3" id="KW-1185">Reference proteome</keyword>
<evidence type="ECO:0008006" key="4">
    <source>
        <dbReference type="Google" id="ProtNLM"/>
    </source>
</evidence>
<feature type="transmembrane region" description="Helical" evidence="1">
    <location>
        <begin position="17"/>
        <end position="35"/>
    </location>
</feature>
<evidence type="ECO:0000256" key="1">
    <source>
        <dbReference type="SAM" id="Phobius"/>
    </source>
</evidence>
<comment type="caution">
    <text evidence="2">The sequence shown here is derived from an EMBL/GenBank/DDBJ whole genome shotgun (WGS) entry which is preliminary data.</text>
</comment>
<protein>
    <recommendedName>
        <fullName evidence="4">Twin-arginine translocase TatA/TatE family subunit</fullName>
    </recommendedName>
</protein>
<gene>
    <name evidence="2" type="ORF">ACFL27_20005</name>
</gene>